<evidence type="ECO:0000313" key="1">
    <source>
        <dbReference type="EMBL" id="KAI9907102.1"/>
    </source>
</evidence>
<dbReference type="Proteomes" id="UP001163321">
    <property type="component" value="Chromosome 8"/>
</dbReference>
<organism evidence="1 2">
    <name type="scientific">Peronosclerospora sorghi</name>
    <dbReference type="NCBI Taxonomy" id="230839"/>
    <lineage>
        <taxon>Eukaryota</taxon>
        <taxon>Sar</taxon>
        <taxon>Stramenopiles</taxon>
        <taxon>Oomycota</taxon>
        <taxon>Peronosporomycetes</taxon>
        <taxon>Peronosporales</taxon>
        <taxon>Peronosporaceae</taxon>
        <taxon>Peronosclerospora</taxon>
    </lineage>
</organism>
<dbReference type="EMBL" id="CM047587">
    <property type="protein sequence ID" value="KAI9907102.1"/>
    <property type="molecule type" value="Genomic_DNA"/>
</dbReference>
<evidence type="ECO:0000313" key="2">
    <source>
        <dbReference type="Proteomes" id="UP001163321"/>
    </source>
</evidence>
<reference evidence="1 2" key="1">
    <citation type="journal article" date="2022" name="bioRxiv">
        <title>The genome of the oomycete Peronosclerospora sorghi, a cosmopolitan pathogen of maize and sorghum, is inflated with dispersed pseudogenes.</title>
        <authorList>
            <person name="Fletcher K."/>
            <person name="Martin F."/>
            <person name="Isakeit T."/>
            <person name="Cavanaugh K."/>
            <person name="Magill C."/>
            <person name="Michelmore R."/>
        </authorList>
    </citation>
    <scope>NUCLEOTIDE SEQUENCE [LARGE SCALE GENOMIC DNA]</scope>
    <source>
        <strain evidence="1">P6</strain>
    </source>
</reference>
<accession>A0ACC0VKW1</accession>
<proteinExistence type="predicted"/>
<keyword evidence="2" id="KW-1185">Reference proteome</keyword>
<comment type="caution">
    <text evidence="1">The sequence shown here is derived from an EMBL/GenBank/DDBJ whole genome shotgun (WGS) entry which is preliminary data.</text>
</comment>
<protein>
    <submittedName>
        <fullName evidence="1">Uncharacterized protein</fullName>
    </submittedName>
</protein>
<name>A0ACC0VKW1_9STRA</name>
<sequence length="94" mass="10634">MTPTPTSSEQDTPHFWCHECSDDVETRVDDENDEVCCTRCGGNFVEEIQEDDPPQNFRVEQAEDGNRQTSADSIEDNAPAQIRNELEGTHPLPR</sequence>
<gene>
    <name evidence="1" type="ORF">PsorP6_003933</name>
</gene>